<name>A0A4Z1DYS2_9MICO</name>
<dbReference type="Proteomes" id="UP000297318">
    <property type="component" value="Unassembled WGS sequence"/>
</dbReference>
<feature type="domain" description="Bacterial bifunctional deaminase-reductase C-terminal" evidence="1">
    <location>
        <begin position="94"/>
        <end position="186"/>
    </location>
</feature>
<dbReference type="Gene3D" id="3.40.430.10">
    <property type="entry name" value="Dihydrofolate Reductase, subunit A"/>
    <property type="match status" value="1"/>
</dbReference>
<dbReference type="EMBL" id="RHPJ01000003">
    <property type="protein sequence ID" value="TGO04666.1"/>
    <property type="molecule type" value="Genomic_DNA"/>
</dbReference>
<dbReference type="PANTHER" id="PTHR38011">
    <property type="entry name" value="DIHYDROFOLATE REDUCTASE FAMILY PROTEIN (AFU_ORTHOLOGUE AFUA_8G06820)"/>
    <property type="match status" value="1"/>
</dbReference>
<evidence type="ECO:0000313" key="2">
    <source>
        <dbReference type="EMBL" id="TGO04666.1"/>
    </source>
</evidence>
<dbReference type="PANTHER" id="PTHR38011:SF11">
    <property type="entry name" value="2,5-DIAMINO-6-RIBOSYLAMINO-4(3H)-PYRIMIDINONE 5'-PHOSPHATE REDUCTASE"/>
    <property type="match status" value="1"/>
</dbReference>
<dbReference type="InterPro" id="IPR024072">
    <property type="entry name" value="DHFR-like_dom_sf"/>
</dbReference>
<keyword evidence="3" id="KW-1185">Reference proteome</keyword>
<dbReference type="InterPro" id="IPR002734">
    <property type="entry name" value="RibDG_C"/>
</dbReference>
<sequence>MRRLVYYVATSLDGRIAGPDDDVTIFPFDDDYGRELAADWSDALPTVVLHGYGVEPSGTRWDTVIMGRRTFQPAIDAGLADPYAHLDTYVVSTTLSPSEFPDVTIVDADPAAFVSELLRRPGGDVWLCGGGRLAAALAPQIDRLVLKVNPVVAGAGTALFDGTDHPVDLSRWQLVDHRAYDLGVVVLTYDRLPGGDGERNPVG</sequence>
<dbReference type="RefSeq" id="WP_158292643.1">
    <property type="nucleotide sequence ID" value="NZ_RHPJ01000003.1"/>
</dbReference>
<dbReference type="SUPFAM" id="SSF53597">
    <property type="entry name" value="Dihydrofolate reductase-like"/>
    <property type="match status" value="1"/>
</dbReference>
<evidence type="ECO:0000259" key="1">
    <source>
        <dbReference type="Pfam" id="PF01872"/>
    </source>
</evidence>
<dbReference type="GO" id="GO:0009231">
    <property type="term" value="P:riboflavin biosynthetic process"/>
    <property type="evidence" value="ECO:0007669"/>
    <property type="project" value="InterPro"/>
</dbReference>
<accession>A0A4Z1DYS2</accession>
<gene>
    <name evidence="2" type="ORF">SERN_2259</name>
</gene>
<comment type="caution">
    <text evidence="2">The sequence shown here is derived from an EMBL/GenBank/DDBJ whole genome shotgun (WGS) entry which is preliminary data.</text>
</comment>
<evidence type="ECO:0000313" key="3">
    <source>
        <dbReference type="Proteomes" id="UP000297318"/>
    </source>
</evidence>
<protein>
    <submittedName>
        <fullName evidence="2">Dihydrofolate reductase</fullName>
    </submittedName>
</protein>
<dbReference type="InterPro" id="IPR050765">
    <property type="entry name" value="Riboflavin_Biosynth_HTPR"/>
</dbReference>
<dbReference type="OrthoDB" id="195113at2"/>
<dbReference type="Pfam" id="PF01872">
    <property type="entry name" value="RibD_C"/>
    <property type="match status" value="1"/>
</dbReference>
<dbReference type="GO" id="GO:0008703">
    <property type="term" value="F:5-amino-6-(5-phosphoribosylamino)uracil reductase activity"/>
    <property type="evidence" value="ECO:0007669"/>
    <property type="project" value="InterPro"/>
</dbReference>
<organism evidence="2 3">
    <name type="scientific">Serinibacter arcticus</name>
    <dbReference type="NCBI Taxonomy" id="1655435"/>
    <lineage>
        <taxon>Bacteria</taxon>
        <taxon>Bacillati</taxon>
        <taxon>Actinomycetota</taxon>
        <taxon>Actinomycetes</taxon>
        <taxon>Micrococcales</taxon>
        <taxon>Beutenbergiaceae</taxon>
        <taxon>Serinibacter</taxon>
    </lineage>
</organism>
<proteinExistence type="predicted"/>
<dbReference type="AlphaFoldDB" id="A0A4Z1DYS2"/>
<reference evidence="2 3" key="1">
    <citation type="submission" date="2018-11" db="EMBL/GenBank/DDBJ databases">
        <title>Complete genome sequencing of the Actinobacteria Serinibacter sp. K3-2.</title>
        <authorList>
            <person name="Rakitin A.L."/>
            <person name="Beletsky A.V."/>
            <person name="Mardanov A.V."/>
            <person name="Ravin N.V."/>
            <person name="Gromova A.S."/>
            <person name="Filippova S.N."/>
            <person name="Gal'Chenko V.F."/>
        </authorList>
    </citation>
    <scope>NUCLEOTIDE SEQUENCE [LARGE SCALE GENOMIC DNA]</scope>
    <source>
        <strain evidence="2 3">K3-2</strain>
    </source>
</reference>